<evidence type="ECO:0000313" key="5">
    <source>
        <dbReference type="Proteomes" id="UP000619838"/>
    </source>
</evidence>
<keyword evidence="5" id="KW-1185">Reference proteome</keyword>
<feature type="coiled-coil region" evidence="1">
    <location>
        <begin position="113"/>
        <end position="140"/>
    </location>
</feature>
<feature type="transmembrane region" description="Helical" evidence="3">
    <location>
        <begin position="43"/>
        <end position="62"/>
    </location>
</feature>
<evidence type="ECO:0008006" key="6">
    <source>
        <dbReference type="Google" id="ProtNLM"/>
    </source>
</evidence>
<feature type="region of interest" description="Disordered" evidence="2">
    <location>
        <begin position="75"/>
        <end position="94"/>
    </location>
</feature>
<evidence type="ECO:0000256" key="3">
    <source>
        <dbReference type="SAM" id="Phobius"/>
    </source>
</evidence>
<keyword evidence="3" id="KW-1133">Transmembrane helix</keyword>
<reference evidence="4 5" key="1">
    <citation type="journal article" date="2020" name="Microorganisms">
        <title>Simultaneous Genome Sequencing of Prosthecochloris ethylica and Desulfuromonas acetoxidans within a Syntrophic Mixture Reveals Unique Pili and Protein Interactions.</title>
        <authorList>
            <person name="Kyndt J.A."/>
            <person name="Van Beeumen J.J."/>
            <person name="Meyer T.E."/>
        </authorList>
    </citation>
    <scope>NUCLEOTIDE SEQUENCE [LARGE SCALE GENOMIC DNA]</scope>
    <source>
        <strain evidence="4 5">N3</strain>
    </source>
</reference>
<comment type="caution">
    <text evidence="4">The sequence shown here is derived from an EMBL/GenBank/DDBJ whole genome shotgun (WGS) entry which is preliminary data.</text>
</comment>
<accession>A0ABR9XS37</accession>
<keyword evidence="3" id="KW-0472">Membrane</keyword>
<sequence>MKAHTITLVLVLFGVLLFAGVNWSLFSQPGSVNFLLYRIEAPLGIIMLGIVALMTALYIFFIGRTEVAALVRERKSSRALEEARDRADNSEKSRISALQAGLSEKIDGYGERIGALQDDMAAVDKRLRSLEETAERLVQRFDEEGVFIVRNGERSGDGPDDEAPAS</sequence>
<keyword evidence="1" id="KW-0175">Coiled coil</keyword>
<name>A0ABR9XS37_9CHLB</name>
<evidence type="ECO:0000313" key="4">
    <source>
        <dbReference type="EMBL" id="MBF0636653.1"/>
    </source>
</evidence>
<evidence type="ECO:0000256" key="1">
    <source>
        <dbReference type="SAM" id="Coils"/>
    </source>
</evidence>
<dbReference type="RefSeq" id="WP_114608221.1">
    <property type="nucleotide sequence ID" value="NZ_JABVZQ010000008.1"/>
</dbReference>
<dbReference type="Proteomes" id="UP000619838">
    <property type="component" value="Unassembled WGS sequence"/>
</dbReference>
<protein>
    <recommendedName>
        <fullName evidence="6">Signal transduction histidine kinase</fullName>
    </recommendedName>
</protein>
<keyword evidence="3" id="KW-0812">Transmembrane</keyword>
<dbReference type="EMBL" id="JADGII010000007">
    <property type="protein sequence ID" value="MBF0636653.1"/>
    <property type="molecule type" value="Genomic_DNA"/>
</dbReference>
<proteinExistence type="predicted"/>
<gene>
    <name evidence="4" type="ORF">INT08_05615</name>
</gene>
<organism evidence="4 5">
    <name type="scientific">Prosthecochloris ethylica</name>
    <dbReference type="NCBI Taxonomy" id="2743976"/>
    <lineage>
        <taxon>Bacteria</taxon>
        <taxon>Pseudomonadati</taxon>
        <taxon>Chlorobiota</taxon>
        <taxon>Chlorobiia</taxon>
        <taxon>Chlorobiales</taxon>
        <taxon>Chlorobiaceae</taxon>
        <taxon>Prosthecochloris</taxon>
    </lineage>
</organism>
<evidence type="ECO:0000256" key="2">
    <source>
        <dbReference type="SAM" id="MobiDB-lite"/>
    </source>
</evidence>